<protein>
    <submittedName>
        <fullName evidence="3">Spore coat protein U (SCPU) domain-containing protein</fullName>
    </submittedName>
</protein>
<feature type="chain" id="PRO_5011542298" evidence="1">
    <location>
        <begin position="23"/>
        <end position="161"/>
    </location>
</feature>
<dbReference type="AlphaFoldDB" id="A0A1H7NV85"/>
<dbReference type="PANTHER" id="PTHR37089:SF4">
    <property type="entry name" value="EXPORTED PROTEIN"/>
    <property type="match status" value="1"/>
</dbReference>
<dbReference type="EMBL" id="FOAN01000003">
    <property type="protein sequence ID" value="SEL27550.1"/>
    <property type="molecule type" value="Genomic_DNA"/>
</dbReference>
<accession>A0A1H7NV85</accession>
<proteinExistence type="predicted"/>
<evidence type="ECO:0000313" key="4">
    <source>
        <dbReference type="Proteomes" id="UP000199664"/>
    </source>
</evidence>
<name>A0A1H7NV85_9HYPH</name>
<gene>
    <name evidence="3" type="ORF">SAMN04515666_103276</name>
</gene>
<dbReference type="InterPro" id="IPR007893">
    <property type="entry name" value="Spore_coat_U/FanG"/>
</dbReference>
<feature type="domain" description="Spore coat protein U/FanG" evidence="2">
    <location>
        <begin position="26"/>
        <end position="158"/>
    </location>
</feature>
<feature type="signal peptide" evidence="1">
    <location>
        <begin position="1"/>
        <end position="22"/>
    </location>
</feature>
<dbReference type="PANTHER" id="PTHR37089">
    <property type="entry name" value="PROTEIN U-RELATED"/>
    <property type="match status" value="1"/>
</dbReference>
<keyword evidence="1" id="KW-0732">Signal</keyword>
<dbReference type="SMART" id="SM00972">
    <property type="entry name" value="SCPU"/>
    <property type="match status" value="1"/>
</dbReference>
<dbReference type="InterPro" id="IPR053167">
    <property type="entry name" value="Spore_coat_component"/>
</dbReference>
<keyword evidence="3" id="KW-0167">Capsid protein</keyword>
<keyword evidence="4" id="KW-1185">Reference proteome</keyword>
<dbReference type="STRING" id="1036779.SAMN04515666_103276"/>
<evidence type="ECO:0000259" key="2">
    <source>
        <dbReference type="Pfam" id="PF05229"/>
    </source>
</evidence>
<organism evidence="3 4">
    <name type="scientific">Bosea lupini</name>
    <dbReference type="NCBI Taxonomy" id="1036779"/>
    <lineage>
        <taxon>Bacteria</taxon>
        <taxon>Pseudomonadati</taxon>
        <taxon>Pseudomonadota</taxon>
        <taxon>Alphaproteobacteria</taxon>
        <taxon>Hyphomicrobiales</taxon>
        <taxon>Boseaceae</taxon>
        <taxon>Bosea</taxon>
    </lineage>
</organism>
<dbReference type="Proteomes" id="UP000199664">
    <property type="component" value="Unassembled WGS sequence"/>
</dbReference>
<keyword evidence="3" id="KW-0946">Virion</keyword>
<reference evidence="4" key="1">
    <citation type="submission" date="2016-10" db="EMBL/GenBank/DDBJ databases">
        <authorList>
            <person name="Varghese N."/>
            <person name="Submissions S."/>
        </authorList>
    </citation>
    <scope>NUCLEOTIDE SEQUENCE [LARGE SCALE GENOMIC DNA]</scope>
    <source>
        <strain evidence="4">LMG 26383,CCUG 61248,R- 45681</strain>
    </source>
</reference>
<evidence type="ECO:0000313" key="3">
    <source>
        <dbReference type="EMBL" id="SEL27550.1"/>
    </source>
</evidence>
<dbReference type="OrthoDB" id="7478692at2"/>
<dbReference type="Pfam" id="PF05229">
    <property type="entry name" value="SCPU"/>
    <property type="match status" value="1"/>
</dbReference>
<evidence type="ECO:0000256" key="1">
    <source>
        <dbReference type="SAM" id="SignalP"/>
    </source>
</evidence>
<sequence>MARISLLSVLLICTFASVGAKAATATGNFQVQINIQANCIVASASDLNFGNVGILSANIDSTSTVSVQCTTSTPYTIGFNQGVNGGSVTTRQMAGAGGLINYSLFRDAGRTQNWGSTAGSDTIAGVGNGAVQNYTVYGRVPAQTTPAPALYTDTITVTVTY</sequence>